<proteinExistence type="predicted"/>
<name>A0AAW2U0Z5_9LAMI</name>
<feature type="region of interest" description="Disordered" evidence="1">
    <location>
        <begin position="128"/>
        <end position="147"/>
    </location>
</feature>
<feature type="region of interest" description="Disordered" evidence="1">
    <location>
        <begin position="1"/>
        <end position="111"/>
    </location>
</feature>
<dbReference type="AlphaFoldDB" id="A0AAW2U0Z5"/>
<feature type="compositionally biased region" description="Basic and acidic residues" evidence="1">
    <location>
        <begin position="1"/>
        <end position="55"/>
    </location>
</feature>
<reference evidence="2" key="1">
    <citation type="submission" date="2020-06" db="EMBL/GenBank/DDBJ databases">
        <authorList>
            <person name="Li T."/>
            <person name="Hu X."/>
            <person name="Zhang T."/>
            <person name="Song X."/>
            <person name="Zhang H."/>
            <person name="Dai N."/>
            <person name="Sheng W."/>
            <person name="Hou X."/>
            <person name="Wei L."/>
        </authorList>
    </citation>
    <scope>NUCLEOTIDE SEQUENCE</scope>
    <source>
        <strain evidence="2">KEN1</strain>
        <tissue evidence="2">Leaf</tissue>
    </source>
</reference>
<protein>
    <submittedName>
        <fullName evidence="2">Uncharacterized protein</fullName>
    </submittedName>
</protein>
<comment type="caution">
    <text evidence="2">The sequence shown here is derived from an EMBL/GenBank/DDBJ whole genome shotgun (WGS) entry which is preliminary data.</text>
</comment>
<gene>
    <name evidence="2" type="ORF">Slati_3665100</name>
</gene>
<dbReference type="PANTHER" id="PTHR36373">
    <property type="entry name" value="EXPRESSED PROTEIN"/>
    <property type="match status" value="1"/>
</dbReference>
<evidence type="ECO:0000256" key="1">
    <source>
        <dbReference type="SAM" id="MobiDB-lite"/>
    </source>
</evidence>
<dbReference type="EMBL" id="JACGWN010000013">
    <property type="protein sequence ID" value="KAL0410754.1"/>
    <property type="molecule type" value="Genomic_DNA"/>
</dbReference>
<accession>A0AAW2U0Z5</accession>
<dbReference type="PANTHER" id="PTHR36373:SF1">
    <property type="entry name" value="EXPRESSED PROTEIN"/>
    <property type="match status" value="1"/>
</dbReference>
<organism evidence="2">
    <name type="scientific">Sesamum latifolium</name>
    <dbReference type="NCBI Taxonomy" id="2727402"/>
    <lineage>
        <taxon>Eukaryota</taxon>
        <taxon>Viridiplantae</taxon>
        <taxon>Streptophyta</taxon>
        <taxon>Embryophyta</taxon>
        <taxon>Tracheophyta</taxon>
        <taxon>Spermatophyta</taxon>
        <taxon>Magnoliopsida</taxon>
        <taxon>eudicotyledons</taxon>
        <taxon>Gunneridae</taxon>
        <taxon>Pentapetalae</taxon>
        <taxon>asterids</taxon>
        <taxon>lamiids</taxon>
        <taxon>Lamiales</taxon>
        <taxon>Pedaliaceae</taxon>
        <taxon>Sesamum</taxon>
    </lineage>
</organism>
<reference evidence="2" key="2">
    <citation type="journal article" date="2024" name="Plant">
        <title>Genomic evolution and insights into agronomic trait innovations of Sesamum species.</title>
        <authorList>
            <person name="Miao H."/>
            <person name="Wang L."/>
            <person name="Qu L."/>
            <person name="Liu H."/>
            <person name="Sun Y."/>
            <person name="Le M."/>
            <person name="Wang Q."/>
            <person name="Wei S."/>
            <person name="Zheng Y."/>
            <person name="Lin W."/>
            <person name="Duan Y."/>
            <person name="Cao H."/>
            <person name="Xiong S."/>
            <person name="Wang X."/>
            <person name="Wei L."/>
            <person name="Li C."/>
            <person name="Ma Q."/>
            <person name="Ju M."/>
            <person name="Zhao R."/>
            <person name="Li G."/>
            <person name="Mu C."/>
            <person name="Tian Q."/>
            <person name="Mei H."/>
            <person name="Zhang T."/>
            <person name="Gao T."/>
            <person name="Zhang H."/>
        </authorList>
    </citation>
    <scope>NUCLEOTIDE SEQUENCE</scope>
    <source>
        <strain evidence="2">KEN1</strain>
    </source>
</reference>
<sequence length="166" mass="18892">MATRARDKETADDVEKNNVEKHQAKDHSDENSGVLNDKEKERKPLLELRKVKSEAIESSGSKGQQRRKKALSTKKEQRACRKSGLVLPQCFSANRGPPNSTTPKPFRPRPLNQERGILQELRQMNKEVVNRVEREEKTSNHGGEAAEKEARSLDVFWFLKPCTLSS</sequence>
<evidence type="ECO:0000313" key="2">
    <source>
        <dbReference type="EMBL" id="KAL0410754.1"/>
    </source>
</evidence>